<dbReference type="GO" id="GO:0045490">
    <property type="term" value="P:pectin catabolic process"/>
    <property type="evidence" value="ECO:0007669"/>
    <property type="project" value="UniProtKB-UniRule"/>
</dbReference>
<dbReference type="InterPro" id="IPR035513">
    <property type="entry name" value="Invertase/methylesterase_inhib"/>
</dbReference>
<dbReference type="PROSITE" id="PS00503">
    <property type="entry name" value="PECTINESTERASE_2"/>
    <property type="match status" value="1"/>
</dbReference>
<dbReference type="PANTHER" id="PTHR31707">
    <property type="entry name" value="PECTINESTERASE"/>
    <property type="match status" value="1"/>
</dbReference>
<dbReference type="InParanoid" id="A0A804JPR7"/>
<name>A0A804JPR7_MUSAM</name>
<comment type="pathway">
    <text evidence="1 12">Glycan metabolism; pectin degradation; 2-dehydro-3-deoxy-D-gluconate from pectin: step 1/5.</text>
</comment>
<accession>A0A804JPR7</accession>
<dbReference type="GO" id="GO:0046910">
    <property type="term" value="F:pectinesterase inhibitor activity"/>
    <property type="evidence" value="ECO:0000318"/>
    <property type="project" value="GO_Central"/>
</dbReference>
<proteinExistence type="inferred from homology"/>
<evidence type="ECO:0000256" key="3">
    <source>
        <dbReference type="ARBA" id="ARBA00007786"/>
    </source>
</evidence>
<evidence type="ECO:0000256" key="4">
    <source>
        <dbReference type="ARBA" id="ARBA00013229"/>
    </source>
</evidence>
<feature type="signal peptide" evidence="12">
    <location>
        <begin position="1"/>
        <end position="28"/>
    </location>
</feature>
<sequence>MSNKAVLGALSAVLLVAAVIGTVATVASSNHKAASDDSLAASSKSVTAICASTDYTDVCERTLSSAINGSASPKEIIQASFMAAIKEIEAASHLSKNVSLSATDSMNKDGFDICRRLFEDANEELQAAFSETHDLDGLARRTDDIKCWLSAVISYQQTCLDSITQPDLHSTMKDGLVTASQVTSNAIAIVDGLSSLFKNFQVPINVTNIASRRLLSQGSDAKGYPTWFSAHDRKLLAASARGELKPNMVVAQDGSGDYKTINAALNAMPKKYTGRYVIYVKAGIYKENVLVTKDKVNVFMYGDGPRKTVVTGSKNNVDGVQTMNTATFVLCNWHFPAAEGQGFIGKSMGFSNTAGPEKHQAVALRVKGDMSAFFNCRMDAFQDTLYVQAHRQFYRNCVVSGTVDFIFGDSSTILQNCLIVVRRPMDNQQNTVTAHGREEEKEETALVIQNCRIVPDKRLFPDRLKIPSYLGRPWKARSRTIIMESTIGDLIKPEGWLPWDGDQFLNTLYYAEYGNRGPGAGTSGRVNWPGFHVINRQTAQAYTVNSLIQGHRWIKYSGIPYLGGFKN</sequence>
<keyword evidence="7" id="KW-1015">Disulfide bond</keyword>
<comment type="similarity">
    <text evidence="3">In the C-terminal section; belongs to the pectinesterase family.</text>
</comment>
<feature type="active site" evidence="11">
    <location>
        <position position="404"/>
    </location>
</feature>
<dbReference type="SUPFAM" id="SSF101148">
    <property type="entry name" value="Plant invertase/pectin methylesterase inhibitor"/>
    <property type="match status" value="1"/>
</dbReference>
<evidence type="ECO:0000256" key="11">
    <source>
        <dbReference type="PROSITE-ProRule" id="PRU10040"/>
    </source>
</evidence>
<dbReference type="AlphaFoldDB" id="A0A804JPR7"/>
<dbReference type="Proteomes" id="UP000012960">
    <property type="component" value="Unplaced"/>
</dbReference>
<dbReference type="SMART" id="SM00856">
    <property type="entry name" value="PMEI"/>
    <property type="match status" value="1"/>
</dbReference>
<protein>
    <recommendedName>
        <fullName evidence="4 12">Pectinesterase</fullName>
        <ecNumber evidence="4 12">3.1.1.11</ecNumber>
    </recommendedName>
</protein>
<feature type="domain" description="Pectinesterase inhibitor" evidence="13">
    <location>
        <begin position="41"/>
        <end position="189"/>
    </location>
</feature>
<evidence type="ECO:0000256" key="12">
    <source>
        <dbReference type="RuleBase" id="RU000589"/>
    </source>
</evidence>
<dbReference type="InterPro" id="IPR006501">
    <property type="entry name" value="Pectinesterase_inhib_dom"/>
</dbReference>
<dbReference type="UniPathway" id="UPA00545">
    <property type="reaction ID" value="UER00823"/>
</dbReference>
<keyword evidence="5 12" id="KW-0378">Hydrolase</keyword>
<evidence type="ECO:0000256" key="6">
    <source>
        <dbReference type="ARBA" id="ARBA00023085"/>
    </source>
</evidence>
<evidence type="ECO:0000256" key="5">
    <source>
        <dbReference type="ARBA" id="ARBA00022801"/>
    </source>
</evidence>
<dbReference type="Pfam" id="PF04043">
    <property type="entry name" value="PMEI"/>
    <property type="match status" value="1"/>
</dbReference>
<dbReference type="NCBIfam" id="TIGR01614">
    <property type="entry name" value="PME_inhib"/>
    <property type="match status" value="1"/>
</dbReference>
<dbReference type="Gene3D" id="2.160.20.10">
    <property type="entry name" value="Single-stranded right-handed beta-helix, Pectin lyase-like"/>
    <property type="match status" value="1"/>
</dbReference>
<keyword evidence="15" id="KW-1185">Reference proteome</keyword>
<dbReference type="InterPro" id="IPR000070">
    <property type="entry name" value="Pectinesterase_cat"/>
</dbReference>
<evidence type="ECO:0000256" key="10">
    <source>
        <dbReference type="ARBA" id="ARBA00057335"/>
    </source>
</evidence>
<evidence type="ECO:0000256" key="9">
    <source>
        <dbReference type="ARBA" id="ARBA00047928"/>
    </source>
</evidence>
<keyword evidence="12" id="KW-0732">Signal</keyword>
<dbReference type="OMA" id="AAICEPT"/>
<dbReference type="Gene3D" id="1.20.140.40">
    <property type="entry name" value="Invertase/pectin methylesterase inhibitor family protein"/>
    <property type="match status" value="1"/>
</dbReference>
<comment type="similarity">
    <text evidence="2">In the N-terminal section; belongs to the PMEI family.</text>
</comment>
<dbReference type="CDD" id="cd15798">
    <property type="entry name" value="PMEI-like_3"/>
    <property type="match status" value="1"/>
</dbReference>
<dbReference type="FunFam" id="1.20.140.40:FF:000001">
    <property type="entry name" value="Pectinesterase"/>
    <property type="match status" value="1"/>
</dbReference>
<evidence type="ECO:0000256" key="1">
    <source>
        <dbReference type="ARBA" id="ARBA00005184"/>
    </source>
</evidence>
<reference evidence="14" key="1">
    <citation type="submission" date="2021-05" db="UniProtKB">
        <authorList>
            <consortium name="EnsemblPlants"/>
        </authorList>
    </citation>
    <scope>IDENTIFICATION</scope>
    <source>
        <strain evidence="14">subsp. malaccensis</strain>
    </source>
</reference>
<comment type="catalytic activity">
    <reaction evidence="9 12">
        <text>[(1-&gt;4)-alpha-D-galacturonosyl methyl ester](n) + n H2O = [(1-&gt;4)-alpha-D-galacturonosyl](n) + n methanol + n H(+)</text>
        <dbReference type="Rhea" id="RHEA:22380"/>
        <dbReference type="Rhea" id="RHEA-COMP:14570"/>
        <dbReference type="Rhea" id="RHEA-COMP:14573"/>
        <dbReference type="ChEBI" id="CHEBI:15377"/>
        <dbReference type="ChEBI" id="CHEBI:15378"/>
        <dbReference type="ChEBI" id="CHEBI:17790"/>
        <dbReference type="ChEBI" id="CHEBI:140522"/>
        <dbReference type="ChEBI" id="CHEBI:140523"/>
        <dbReference type="EC" id="3.1.1.11"/>
    </reaction>
</comment>
<organism evidence="14 15">
    <name type="scientific">Musa acuminata subsp. malaccensis</name>
    <name type="common">Wild banana</name>
    <name type="synonym">Musa malaccensis</name>
    <dbReference type="NCBI Taxonomy" id="214687"/>
    <lineage>
        <taxon>Eukaryota</taxon>
        <taxon>Viridiplantae</taxon>
        <taxon>Streptophyta</taxon>
        <taxon>Embryophyta</taxon>
        <taxon>Tracheophyta</taxon>
        <taxon>Spermatophyta</taxon>
        <taxon>Magnoliopsida</taxon>
        <taxon>Liliopsida</taxon>
        <taxon>Zingiberales</taxon>
        <taxon>Musaceae</taxon>
        <taxon>Musa</taxon>
    </lineage>
</organism>
<dbReference type="InterPro" id="IPR011050">
    <property type="entry name" value="Pectin_lyase_fold/virulence"/>
</dbReference>
<dbReference type="Gramene" id="Ma06_t37410.1">
    <property type="protein sequence ID" value="Ma06_p37410.1"/>
    <property type="gene ID" value="Ma06_g37410"/>
</dbReference>
<dbReference type="GO" id="GO:0030599">
    <property type="term" value="F:pectinesterase activity"/>
    <property type="evidence" value="ECO:0000318"/>
    <property type="project" value="GO_Central"/>
</dbReference>
<evidence type="ECO:0000256" key="7">
    <source>
        <dbReference type="ARBA" id="ARBA00023157"/>
    </source>
</evidence>
<comment type="function">
    <text evidence="10">Acts in the modification of cell walls via demethylesterification of cell wall pectin.</text>
</comment>
<dbReference type="EC" id="3.1.1.11" evidence="4 12"/>
<dbReference type="InterPro" id="IPR033131">
    <property type="entry name" value="Pectinesterase_Asp_AS"/>
</dbReference>
<evidence type="ECO:0000259" key="13">
    <source>
        <dbReference type="SMART" id="SM00856"/>
    </source>
</evidence>
<dbReference type="Pfam" id="PF01095">
    <property type="entry name" value="Pectinesterase"/>
    <property type="match status" value="1"/>
</dbReference>
<dbReference type="FunCoup" id="A0A804JPR7">
    <property type="interactions" value="97"/>
</dbReference>
<dbReference type="EnsemblPlants" id="Ma06_t37410.1">
    <property type="protein sequence ID" value="Ma06_p37410.1"/>
    <property type="gene ID" value="Ma06_g37410"/>
</dbReference>
<evidence type="ECO:0000313" key="14">
    <source>
        <dbReference type="EnsemblPlants" id="Ma06_p37410.1"/>
    </source>
</evidence>
<dbReference type="SUPFAM" id="SSF51126">
    <property type="entry name" value="Pectin lyase-like"/>
    <property type="match status" value="1"/>
</dbReference>
<dbReference type="GO" id="GO:0042545">
    <property type="term" value="P:cell wall modification"/>
    <property type="evidence" value="ECO:0007669"/>
    <property type="project" value="UniProtKB-UniRule"/>
</dbReference>
<evidence type="ECO:0000313" key="15">
    <source>
        <dbReference type="Proteomes" id="UP000012960"/>
    </source>
</evidence>
<feature type="chain" id="PRO_5033094892" description="Pectinesterase" evidence="12">
    <location>
        <begin position="29"/>
        <end position="567"/>
    </location>
</feature>
<dbReference type="InterPro" id="IPR012334">
    <property type="entry name" value="Pectin_lyas_fold"/>
</dbReference>
<keyword evidence="8" id="KW-0325">Glycoprotein</keyword>
<evidence type="ECO:0000256" key="2">
    <source>
        <dbReference type="ARBA" id="ARBA00006027"/>
    </source>
</evidence>
<keyword evidence="6 12" id="KW-0063">Aspartyl esterase</keyword>
<evidence type="ECO:0000256" key="8">
    <source>
        <dbReference type="ARBA" id="ARBA00023180"/>
    </source>
</evidence>
<dbReference type="FunFam" id="2.160.20.10:FF:000001">
    <property type="entry name" value="Pectinesterase"/>
    <property type="match status" value="1"/>
</dbReference>